<sequence>MKLLILFVCLFCYAFAQNVATSSGDYGGAINNLPNWNSRAIISCFNWGRQDKDWFAENILENENVMQSSYYKDQLQPLYLNSKIVNAAQEHATDMIEGDFLSNKGSDGSYPADRLERNGYTGYTNLQTQNVGDAFLDGDSFLLCKFYFCQDGNGQVGANCKTDSNNPYIREKVMHEDINESGAGYNMTTEITVWYRYKIDWEAAYRSAFEQPEHPVATASHLFDYQANIKFILNYYESSNGEQPEWVAVSWNDGTWNTYRMVESGFGTYTYTGTRFEDCYPYFYIIKDSNGKIWRYPEDQNLRTANWVGDEDTCGGLSTVPSECDPTLDCNELGACQSSGVCSCIDGWGGNTCTECPGDGPSKNKELKDQTVKAGEFLTYVFDSDTFSNDTDNIYSAEQSNGQPLPEWLAFNPDTKNFTGTGGDHCTKTYTIKVIATDCGGSASATFEIDLVNEAPDFNSLDDQPLNVEEEFEFQFAEDAFTDETELYYSSTLEDGSDLPEWIDFNSNNRTFNGSVPDEPTREFTIKVTASDGCPLSASGTFKILAADSQPKIYSDLKDFNKKILESWSYEISDEAFSGGSLEYAAERTNGDWPTWVHFTKASKTFTIDNSEIPAMCDETFTFKITATNGEGDESNTFNLAVENGKPEINKNLVDQSWKINTENSYTYGPDAFEDPQGEDLTITSTSLESWLTWSNTEEKFSTDGATECGEFDVTLYIKDSCQDNDMEDGFTIKIEADQISQNTEISDANLVAGDLFNFGFDGSSFSQPQGLKLKFHSTNHPGWATFDESSLQYTGTAPDSASTTEVTLEVYTDECGLSKTVKFNIIVTEEDDDLVSPANLINFSFVLLLILLSYFLF</sequence>
<dbReference type="InterPro" id="IPR000742">
    <property type="entry name" value="EGF"/>
</dbReference>
<keyword evidence="1" id="KW-1015">Disulfide bond</keyword>
<dbReference type="Gene3D" id="2.60.40.10">
    <property type="entry name" value="Immunoglobulins"/>
    <property type="match status" value="5"/>
</dbReference>
<gene>
    <name evidence="5" type="ORF">M0812_10453</name>
</gene>
<evidence type="ECO:0000256" key="2">
    <source>
        <dbReference type="SAM" id="Phobius"/>
    </source>
</evidence>
<accession>A0AAV7ZUV2</accession>
<protein>
    <recommendedName>
        <fullName evidence="4">EGF-like domain-containing protein</fullName>
    </recommendedName>
</protein>
<comment type="caution">
    <text evidence="1">Lacks conserved residue(s) required for the propagation of feature annotation.</text>
</comment>
<dbReference type="GO" id="GO:0005509">
    <property type="term" value="F:calcium ion binding"/>
    <property type="evidence" value="ECO:0007669"/>
    <property type="project" value="InterPro"/>
</dbReference>
<name>A0AAV7ZUV2_9EUKA</name>
<dbReference type="AlphaFoldDB" id="A0AAV7ZUV2"/>
<dbReference type="Proteomes" id="UP001146793">
    <property type="component" value="Unassembled WGS sequence"/>
</dbReference>
<dbReference type="SUPFAM" id="SSF49313">
    <property type="entry name" value="Cadherin-like"/>
    <property type="match status" value="4"/>
</dbReference>
<dbReference type="PANTHER" id="PTHR31157:SF1">
    <property type="entry name" value="SCP DOMAIN-CONTAINING PROTEIN"/>
    <property type="match status" value="1"/>
</dbReference>
<evidence type="ECO:0000313" key="5">
    <source>
        <dbReference type="EMBL" id="KAJ3444596.1"/>
    </source>
</evidence>
<dbReference type="InterPro" id="IPR013783">
    <property type="entry name" value="Ig-like_fold"/>
</dbReference>
<dbReference type="PROSITE" id="PS50026">
    <property type="entry name" value="EGF_3"/>
    <property type="match status" value="1"/>
</dbReference>
<feature type="transmembrane region" description="Helical" evidence="2">
    <location>
        <begin position="835"/>
        <end position="857"/>
    </location>
</feature>
<evidence type="ECO:0000259" key="4">
    <source>
        <dbReference type="PROSITE" id="PS50026"/>
    </source>
</evidence>
<keyword evidence="1" id="KW-0245">EGF-like domain</keyword>
<evidence type="ECO:0000256" key="3">
    <source>
        <dbReference type="SAM" id="SignalP"/>
    </source>
</evidence>
<dbReference type="Gene3D" id="3.40.33.10">
    <property type="entry name" value="CAP"/>
    <property type="match status" value="1"/>
</dbReference>
<dbReference type="InterPro" id="IPR035940">
    <property type="entry name" value="CAP_sf"/>
</dbReference>
<dbReference type="InterPro" id="IPR006644">
    <property type="entry name" value="Cadg"/>
</dbReference>
<dbReference type="SMART" id="SM00736">
    <property type="entry name" value="CADG"/>
    <property type="match status" value="2"/>
</dbReference>
<evidence type="ECO:0000256" key="1">
    <source>
        <dbReference type="PROSITE-ProRule" id="PRU00076"/>
    </source>
</evidence>
<organism evidence="5 6">
    <name type="scientific">Anaeramoeba flamelloides</name>
    <dbReference type="NCBI Taxonomy" id="1746091"/>
    <lineage>
        <taxon>Eukaryota</taxon>
        <taxon>Metamonada</taxon>
        <taxon>Anaeramoebidae</taxon>
        <taxon>Anaeramoeba</taxon>
    </lineage>
</organism>
<keyword evidence="3" id="KW-0732">Signal</keyword>
<reference evidence="5" key="1">
    <citation type="submission" date="2022-08" db="EMBL/GenBank/DDBJ databases">
        <title>Novel sulphate-reducing endosymbionts in the free-living metamonad Anaeramoeba.</title>
        <authorList>
            <person name="Jerlstrom-Hultqvist J."/>
            <person name="Cepicka I."/>
            <person name="Gallot-Lavallee L."/>
            <person name="Salas-Leiva D."/>
            <person name="Curtis B.A."/>
            <person name="Zahonova K."/>
            <person name="Pipaliya S."/>
            <person name="Dacks J."/>
            <person name="Roger A.J."/>
        </authorList>
    </citation>
    <scope>NUCLEOTIDE SEQUENCE</scope>
    <source>
        <strain evidence="5">Busselton2</strain>
    </source>
</reference>
<dbReference type="PROSITE" id="PS00022">
    <property type="entry name" value="EGF_1"/>
    <property type="match status" value="1"/>
</dbReference>
<dbReference type="InterPro" id="IPR015919">
    <property type="entry name" value="Cadherin-like_sf"/>
</dbReference>
<evidence type="ECO:0000313" key="6">
    <source>
        <dbReference type="Proteomes" id="UP001146793"/>
    </source>
</evidence>
<dbReference type="GO" id="GO:0016020">
    <property type="term" value="C:membrane"/>
    <property type="evidence" value="ECO:0007669"/>
    <property type="project" value="InterPro"/>
</dbReference>
<keyword evidence="2" id="KW-0472">Membrane</keyword>
<keyword evidence="2" id="KW-1133">Transmembrane helix</keyword>
<keyword evidence="2" id="KW-0812">Transmembrane</keyword>
<proteinExistence type="predicted"/>
<feature type="chain" id="PRO_5043619664" description="EGF-like domain-containing protein" evidence="3">
    <location>
        <begin position="17"/>
        <end position="858"/>
    </location>
</feature>
<feature type="signal peptide" evidence="3">
    <location>
        <begin position="1"/>
        <end position="16"/>
    </location>
</feature>
<dbReference type="EMBL" id="JANTQA010000023">
    <property type="protein sequence ID" value="KAJ3444596.1"/>
    <property type="molecule type" value="Genomic_DNA"/>
</dbReference>
<feature type="disulfide bond" evidence="1">
    <location>
        <begin position="344"/>
        <end position="353"/>
    </location>
</feature>
<comment type="caution">
    <text evidence="5">The sequence shown here is derived from an EMBL/GenBank/DDBJ whole genome shotgun (WGS) entry which is preliminary data.</text>
</comment>
<dbReference type="Pfam" id="PF05345">
    <property type="entry name" value="He_PIG"/>
    <property type="match status" value="2"/>
</dbReference>
<feature type="domain" description="EGF-like" evidence="4">
    <location>
        <begin position="320"/>
        <end position="354"/>
    </location>
</feature>
<dbReference type="PANTHER" id="PTHR31157">
    <property type="entry name" value="SCP DOMAIN-CONTAINING PROTEIN"/>
    <property type="match status" value="1"/>
</dbReference>